<organism evidence="1 2">
    <name type="scientific">Mycetocola lacteus</name>
    <dbReference type="NCBI Taxonomy" id="76637"/>
    <lineage>
        <taxon>Bacteria</taxon>
        <taxon>Bacillati</taxon>
        <taxon>Actinomycetota</taxon>
        <taxon>Actinomycetes</taxon>
        <taxon>Micrococcales</taxon>
        <taxon>Microbacteriaceae</taxon>
        <taxon>Mycetocola</taxon>
    </lineage>
</organism>
<accession>A0A3L7AS89</accession>
<evidence type="ECO:0000313" key="2">
    <source>
        <dbReference type="Proteomes" id="UP000269438"/>
    </source>
</evidence>
<dbReference type="EMBL" id="RCUY01000005">
    <property type="protein sequence ID" value="RLP83297.1"/>
    <property type="molecule type" value="Genomic_DNA"/>
</dbReference>
<dbReference type="AlphaFoldDB" id="A0A3L7AS89"/>
<dbReference type="Proteomes" id="UP000269438">
    <property type="component" value="Unassembled WGS sequence"/>
</dbReference>
<gene>
    <name evidence="1" type="ORF">D9V34_08725</name>
</gene>
<dbReference type="RefSeq" id="WP_121688416.1">
    <property type="nucleotide sequence ID" value="NZ_RCUY01000005.1"/>
</dbReference>
<comment type="caution">
    <text evidence="1">The sequence shown here is derived from an EMBL/GenBank/DDBJ whole genome shotgun (WGS) entry which is preliminary data.</text>
</comment>
<reference evidence="1 2" key="1">
    <citation type="submission" date="2018-10" db="EMBL/GenBank/DDBJ databases">
        <authorList>
            <person name="Li J."/>
        </authorList>
    </citation>
    <scope>NUCLEOTIDE SEQUENCE [LARGE SCALE GENOMIC DNA]</scope>
    <source>
        <strain evidence="1 2">JCM 11654</strain>
    </source>
</reference>
<keyword evidence="2" id="KW-1185">Reference proteome</keyword>
<sequence>MSRDTDEGSLEPYGRWKEVFGTEVVDSPPDQYSRQPAGRVTFARIVQDGPSGIELVGFIWFEDEEFAAGYLPARSNIPVGVNAAAVWGPEIDQGFVRGIAPSARYAELVQLDFGYRIGRIDGESLSEIGSLAELRTLAKSVPYQNIS</sequence>
<protein>
    <submittedName>
        <fullName evidence="1">Uncharacterized protein</fullName>
    </submittedName>
</protein>
<evidence type="ECO:0000313" key="1">
    <source>
        <dbReference type="EMBL" id="RLP83297.1"/>
    </source>
</evidence>
<dbReference type="OrthoDB" id="4246434at2"/>
<proteinExistence type="predicted"/>
<name>A0A3L7AS89_9MICO</name>